<keyword evidence="5 14" id="KW-0552">Olfaction</keyword>
<feature type="transmembrane region" description="Helical" evidence="14">
    <location>
        <begin position="273"/>
        <end position="293"/>
    </location>
</feature>
<evidence type="ECO:0000256" key="2">
    <source>
        <dbReference type="ARBA" id="ARBA00022475"/>
    </source>
</evidence>
<protein>
    <recommendedName>
        <fullName evidence="14">Olfactory receptor</fullName>
    </recommendedName>
</protein>
<dbReference type="InterPro" id="IPR000276">
    <property type="entry name" value="GPCR_Rhodpsn"/>
</dbReference>
<evidence type="ECO:0000313" key="16">
    <source>
        <dbReference type="EMBL" id="GCC37290.1"/>
    </source>
</evidence>
<dbReference type="PROSITE" id="PS00237">
    <property type="entry name" value="G_PROTEIN_RECEP_F1_1"/>
    <property type="match status" value="1"/>
</dbReference>
<evidence type="ECO:0000256" key="14">
    <source>
        <dbReference type="RuleBase" id="RU363047"/>
    </source>
</evidence>
<dbReference type="PRINTS" id="PR00237">
    <property type="entry name" value="GPCRRHODOPSN"/>
</dbReference>
<dbReference type="SMART" id="SM01381">
    <property type="entry name" value="7TM_GPCR_Srsx"/>
    <property type="match status" value="1"/>
</dbReference>
<dbReference type="SUPFAM" id="SSF81321">
    <property type="entry name" value="Family A G protein-coupled receptor-like"/>
    <property type="match status" value="1"/>
</dbReference>
<evidence type="ECO:0000256" key="6">
    <source>
        <dbReference type="ARBA" id="ARBA00022989"/>
    </source>
</evidence>
<dbReference type="EMBL" id="BEZZ01000973">
    <property type="protein sequence ID" value="GCC37290.1"/>
    <property type="molecule type" value="Genomic_DNA"/>
</dbReference>
<evidence type="ECO:0000256" key="9">
    <source>
        <dbReference type="ARBA" id="ARBA00023157"/>
    </source>
</evidence>
<evidence type="ECO:0000259" key="15">
    <source>
        <dbReference type="PROSITE" id="PS50262"/>
    </source>
</evidence>
<gene>
    <name evidence="16" type="ORF">chiPu_0015793</name>
</gene>
<keyword evidence="17" id="KW-1185">Reference proteome</keyword>
<proteinExistence type="inferred from homology"/>
<evidence type="ECO:0000256" key="12">
    <source>
        <dbReference type="ARBA" id="ARBA00023224"/>
    </source>
</evidence>
<name>A0A401T3V3_CHIPU</name>
<evidence type="ECO:0000256" key="8">
    <source>
        <dbReference type="ARBA" id="ARBA00023136"/>
    </source>
</evidence>
<keyword evidence="8 14" id="KW-0472">Membrane</keyword>
<dbReference type="InterPro" id="IPR017452">
    <property type="entry name" value="GPCR_Rhodpsn_7TM"/>
</dbReference>
<accession>A0A401T3V3</accession>
<keyword evidence="9" id="KW-1015">Disulfide bond</keyword>
<feature type="domain" description="G-protein coupled receptors family 1 profile" evidence="15">
    <location>
        <begin position="43"/>
        <end position="293"/>
    </location>
</feature>
<dbReference type="FunFam" id="1.20.1070.10:FF:000024">
    <property type="entry name" value="Olfactory receptor"/>
    <property type="match status" value="1"/>
</dbReference>
<feature type="transmembrane region" description="Helical" evidence="14">
    <location>
        <begin position="199"/>
        <end position="218"/>
    </location>
</feature>
<evidence type="ECO:0000256" key="4">
    <source>
        <dbReference type="ARBA" id="ARBA00022692"/>
    </source>
</evidence>
<comment type="caution">
    <text evidence="16">The sequence shown here is derived from an EMBL/GenBank/DDBJ whole genome shotgun (WGS) entry which is preliminary data.</text>
</comment>
<comment type="similarity">
    <text evidence="13">Belongs to the G-protein coupled receptor 1 family.</text>
</comment>
<dbReference type="GO" id="GO:0004930">
    <property type="term" value="F:G protein-coupled receptor activity"/>
    <property type="evidence" value="ECO:0007669"/>
    <property type="project" value="UniProtKB-KW"/>
</dbReference>
<keyword evidence="12 13" id="KW-0807">Transducer</keyword>
<dbReference type="OrthoDB" id="5969463at2759"/>
<feature type="transmembrane region" description="Helical" evidence="14">
    <location>
        <begin position="239"/>
        <end position="261"/>
    </location>
</feature>
<keyword evidence="6 14" id="KW-1133">Transmembrane helix</keyword>
<evidence type="ECO:0000256" key="3">
    <source>
        <dbReference type="ARBA" id="ARBA00022606"/>
    </source>
</evidence>
<evidence type="ECO:0000256" key="1">
    <source>
        <dbReference type="ARBA" id="ARBA00004651"/>
    </source>
</evidence>
<dbReference type="GO" id="GO:0004984">
    <property type="term" value="F:olfactory receptor activity"/>
    <property type="evidence" value="ECO:0007669"/>
    <property type="project" value="InterPro"/>
</dbReference>
<dbReference type="STRING" id="137246.A0A401T3V3"/>
<dbReference type="InterPro" id="IPR050402">
    <property type="entry name" value="OR51/52/56-like"/>
</dbReference>
<keyword evidence="7 13" id="KW-0297">G-protein coupled receptor</keyword>
<dbReference type="PRINTS" id="PR00245">
    <property type="entry name" value="OLFACTORYR"/>
</dbReference>
<feature type="transmembrane region" description="Helical" evidence="14">
    <location>
        <begin position="100"/>
        <end position="122"/>
    </location>
</feature>
<dbReference type="Pfam" id="PF13853">
    <property type="entry name" value="7tm_4"/>
    <property type="match status" value="1"/>
</dbReference>
<evidence type="ECO:0000256" key="7">
    <source>
        <dbReference type="ARBA" id="ARBA00023040"/>
    </source>
</evidence>
<keyword evidence="11" id="KW-0325">Glycoprotein</keyword>
<evidence type="ECO:0000313" key="17">
    <source>
        <dbReference type="Proteomes" id="UP000287033"/>
    </source>
</evidence>
<organism evidence="16 17">
    <name type="scientific">Chiloscyllium punctatum</name>
    <name type="common">Brownbanded bambooshark</name>
    <name type="synonym">Hemiscyllium punctatum</name>
    <dbReference type="NCBI Taxonomy" id="137246"/>
    <lineage>
        <taxon>Eukaryota</taxon>
        <taxon>Metazoa</taxon>
        <taxon>Chordata</taxon>
        <taxon>Craniata</taxon>
        <taxon>Vertebrata</taxon>
        <taxon>Chondrichthyes</taxon>
        <taxon>Elasmobranchii</taxon>
        <taxon>Galeomorphii</taxon>
        <taxon>Galeoidea</taxon>
        <taxon>Orectolobiformes</taxon>
        <taxon>Hemiscylliidae</taxon>
        <taxon>Chiloscyllium</taxon>
    </lineage>
</organism>
<evidence type="ECO:0000256" key="13">
    <source>
        <dbReference type="RuleBase" id="RU000688"/>
    </source>
</evidence>
<keyword evidence="2 14" id="KW-1003">Cell membrane</keyword>
<dbReference type="GO" id="GO:0005886">
    <property type="term" value="C:plasma membrane"/>
    <property type="evidence" value="ECO:0007669"/>
    <property type="project" value="UniProtKB-SubCell"/>
</dbReference>
<dbReference type="AlphaFoldDB" id="A0A401T3V3"/>
<evidence type="ECO:0000256" key="5">
    <source>
        <dbReference type="ARBA" id="ARBA00022725"/>
    </source>
</evidence>
<sequence>MEDTRYNGSLYIEFILLGFPGFEGSEGLLCAPLLLVYLTTLIANSAIVLVIALDPSMHQPMYLLICCLSVVDIIVSSIVVPKMLLSFLFDLKAVSLAGCLAQMFLVHFWSSAESTLLLAMAVDRYVAICNPLRYTAIMTGSALLKLAVFALVRSGLTVTTLVILASPLPFCRTNLIPHCYCEHMALVNLACADTGLNSTLGLVFAFTIIGFDSVCVLLSYCRIVSTVLKITSAKSRRKLFHTCCTHLLVISFCYFTALFSFLTYRVGQVSMGIRVLLSVMYLILPPMANPIIYGMRIREIRERLLKKLGSRVIKARVQKVTSVAS</sequence>
<feature type="transmembrane region" description="Helical" evidence="14">
    <location>
        <begin position="143"/>
        <end position="165"/>
    </location>
</feature>
<keyword evidence="10 13" id="KW-0675">Receptor</keyword>
<keyword evidence="4 13" id="KW-0812">Transmembrane</keyword>
<dbReference type="PANTHER" id="PTHR26450:SF429">
    <property type="entry name" value="OLFACTORY RECEPTOR"/>
    <property type="match status" value="1"/>
</dbReference>
<reference evidence="16 17" key="1">
    <citation type="journal article" date="2018" name="Nat. Ecol. Evol.">
        <title>Shark genomes provide insights into elasmobranch evolution and the origin of vertebrates.</title>
        <authorList>
            <person name="Hara Y"/>
            <person name="Yamaguchi K"/>
            <person name="Onimaru K"/>
            <person name="Kadota M"/>
            <person name="Koyanagi M"/>
            <person name="Keeley SD"/>
            <person name="Tatsumi K"/>
            <person name="Tanaka K"/>
            <person name="Motone F"/>
            <person name="Kageyama Y"/>
            <person name="Nozu R"/>
            <person name="Adachi N"/>
            <person name="Nishimura O"/>
            <person name="Nakagawa R"/>
            <person name="Tanegashima C"/>
            <person name="Kiyatake I"/>
            <person name="Matsumoto R"/>
            <person name="Murakumo K"/>
            <person name="Nishida K"/>
            <person name="Terakita A"/>
            <person name="Kuratani S"/>
            <person name="Sato K"/>
            <person name="Hyodo S Kuraku.S."/>
        </authorList>
    </citation>
    <scope>NUCLEOTIDE SEQUENCE [LARGE SCALE GENOMIC DNA]</scope>
</reference>
<feature type="transmembrane region" description="Helical" evidence="14">
    <location>
        <begin position="34"/>
        <end position="53"/>
    </location>
</feature>
<dbReference type="Proteomes" id="UP000287033">
    <property type="component" value="Unassembled WGS sequence"/>
</dbReference>
<dbReference type="PROSITE" id="PS50262">
    <property type="entry name" value="G_PROTEIN_RECEP_F1_2"/>
    <property type="match status" value="1"/>
</dbReference>
<keyword evidence="3 14" id="KW-0716">Sensory transduction</keyword>
<evidence type="ECO:0000256" key="11">
    <source>
        <dbReference type="ARBA" id="ARBA00023180"/>
    </source>
</evidence>
<dbReference type="Gene3D" id="1.20.1070.10">
    <property type="entry name" value="Rhodopsin 7-helix transmembrane proteins"/>
    <property type="match status" value="1"/>
</dbReference>
<feature type="transmembrane region" description="Helical" evidence="14">
    <location>
        <begin position="60"/>
        <end position="80"/>
    </location>
</feature>
<comment type="subcellular location">
    <subcellularLocation>
        <location evidence="1 14">Cell membrane</location>
        <topology evidence="1 14">Multi-pass membrane protein</topology>
    </subcellularLocation>
</comment>
<dbReference type="InterPro" id="IPR000725">
    <property type="entry name" value="Olfact_rcpt"/>
</dbReference>
<evidence type="ECO:0000256" key="10">
    <source>
        <dbReference type="ARBA" id="ARBA00023170"/>
    </source>
</evidence>
<dbReference type="PANTHER" id="PTHR26450">
    <property type="entry name" value="OLFACTORY RECEPTOR 56B1-RELATED"/>
    <property type="match status" value="1"/>
</dbReference>